<dbReference type="RefSeq" id="WP_002746278.1">
    <property type="nucleotide sequence ID" value="NZ_AKWM02000084.1"/>
</dbReference>
<dbReference type="Proteomes" id="UP000001343">
    <property type="component" value="Unassembled WGS sequence"/>
</dbReference>
<organism evidence="1 2">
    <name type="scientific">Leptospira mayottensis 200901122</name>
    <dbReference type="NCBI Taxonomy" id="1193010"/>
    <lineage>
        <taxon>Bacteria</taxon>
        <taxon>Pseudomonadati</taxon>
        <taxon>Spirochaetota</taxon>
        <taxon>Spirochaetia</taxon>
        <taxon>Leptospirales</taxon>
        <taxon>Leptospiraceae</taxon>
        <taxon>Leptospira</taxon>
    </lineage>
</organism>
<dbReference type="EMBL" id="AKWM02000084">
    <property type="protein sequence ID" value="EKR98088.1"/>
    <property type="molecule type" value="Genomic_DNA"/>
</dbReference>
<name>A0AA87MKY1_9LEPT</name>
<gene>
    <name evidence="1" type="ORF">LEP1GSC125_1579</name>
</gene>
<proteinExistence type="predicted"/>
<evidence type="ECO:0000313" key="1">
    <source>
        <dbReference type="EMBL" id="EKR98088.1"/>
    </source>
</evidence>
<reference evidence="1 2" key="1">
    <citation type="journal article" date="2014" name="Int. J. Syst. Evol. Microbiol.">
        <title>Leptospira mayottensis sp. nov., a pathogenic species of the genus Leptospira isolated from humans.</title>
        <authorList>
            <person name="Bourhy P."/>
            <person name="Collet L."/>
            <person name="Brisse S."/>
            <person name="Picardeau M."/>
        </authorList>
    </citation>
    <scope>NUCLEOTIDE SEQUENCE [LARGE SCALE GENOMIC DNA]</scope>
    <source>
        <strain evidence="1 2">200901122</strain>
    </source>
</reference>
<evidence type="ECO:0000313" key="2">
    <source>
        <dbReference type="Proteomes" id="UP000001343"/>
    </source>
</evidence>
<dbReference type="AlphaFoldDB" id="A0AA87MKY1"/>
<comment type="caution">
    <text evidence="1">The sequence shown here is derived from an EMBL/GenBank/DDBJ whole genome shotgun (WGS) entry which is preliminary data.</text>
</comment>
<sequence>MDQRIEYHIYKHIQPTSTSPRIWGSAGHEYFTGNDGLKRAIEKAIELQKTAPLGIEYSVQKYVYSRKTNYRPVKTRVWKNGKAA</sequence>
<accession>A0AA87MKY1</accession>
<protein>
    <submittedName>
        <fullName evidence="1">Uncharacterized protein</fullName>
    </submittedName>
</protein>